<feature type="compositionally biased region" description="Pro residues" evidence="1">
    <location>
        <begin position="681"/>
        <end position="693"/>
    </location>
</feature>
<organism evidence="2 4">
    <name type="scientific">Arctia plantaginis</name>
    <name type="common">Wood tiger moth</name>
    <name type="synonym">Phalaena plantaginis</name>
    <dbReference type="NCBI Taxonomy" id="874455"/>
    <lineage>
        <taxon>Eukaryota</taxon>
        <taxon>Metazoa</taxon>
        <taxon>Ecdysozoa</taxon>
        <taxon>Arthropoda</taxon>
        <taxon>Hexapoda</taxon>
        <taxon>Insecta</taxon>
        <taxon>Pterygota</taxon>
        <taxon>Neoptera</taxon>
        <taxon>Endopterygota</taxon>
        <taxon>Lepidoptera</taxon>
        <taxon>Glossata</taxon>
        <taxon>Ditrysia</taxon>
        <taxon>Noctuoidea</taxon>
        <taxon>Erebidae</taxon>
        <taxon>Arctiinae</taxon>
        <taxon>Arctia</taxon>
    </lineage>
</organism>
<gene>
    <name evidence="2" type="ORF">APLA_LOCUS3367</name>
    <name evidence="3" type="ORF">APLA_LOCUS3532</name>
</gene>
<dbReference type="Proteomes" id="UP000494256">
    <property type="component" value="Unassembled WGS sequence"/>
</dbReference>
<feature type="region of interest" description="Disordered" evidence="1">
    <location>
        <begin position="675"/>
        <end position="715"/>
    </location>
</feature>
<feature type="compositionally biased region" description="Basic and acidic residues" evidence="1">
    <location>
        <begin position="113"/>
        <end position="131"/>
    </location>
</feature>
<evidence type="ECO:0000313" key="4">
    <source>
        <dbReference type="Proteomes" id="UP000494106"/>
    </source>
</evidence>
<feature type="compositionally biased region" description="Basic and acidic residues" evidence="1">
    <location>
        <begin position="158"/>
        <end position="172"/>
    </location>
</feature>
<sequence>MASVKDEVSEVGEAEDLSSDFFDDFSKDDFMEGLSVLDECSGEVNEPNSEIEQMSELRERINETAVNGVKDLRELIGDNPDDDDSKRKTKRSKGRQRLSTEHTNLENFIKPGSRRDLSKTNQAIKKDKEVKVQQFLAKTLESADDLRPPGTELDEYYEEYKKDGTNISVEKERRKHSKDPSPYPQRLRRSPRRSPLPDPRRRHSPHLRRSSRGRFSPKGRTSPRGRFNPHGRYSPRARFSPRTRLSPHAHRVSPRMQYSPTRLSSRNFTPSSLLHYVRHGSPHRRSPVGRSVYRRSPERHSPRRHLHRSRSPQRRAPPRRSRSRSRSRSRHQANRHDDRFLYPNEGEHLSGYSVGNQIYQSEPASQQYATQMHPEFSGGTPVNSGFYPQTPAYGDGFPDPYNYGIPQGPQVNVPGPGIMPNVNQVAAQPMLVPNVTPVPAAPAMVPAPIASTTDKTTPYDALAQLVAEGKISKEDYLKLTPHKGVVSTVDTKTRVMVLSRCSQALSKLREKLLLPNRLMIHNRMIGPDDKHLAPKYCSPLKRQLAAEFNFTKGSISPTQQTKQLVESIVSTLGLDKVVSKYKKKLPKDMKDAVVQTTKPQCDICEIRESTKYRDVGTSTEPEYFSSTVHTQVVEQDLVSSKSIFNPSGSVGEGAAISIAHLTPAQLVSQLAARAKTLKQPQEPPPPIQYPRRPPSSYDYDNRGGQYHHSYNNYRY</sequence>
<feature type="compositionally biased region" description="Basic and acidic residues" evidence="1">
    <location>
        <begin position="334"/>
        <end position="347"/>
    </location>
</feature>
<proteinExistence type="predicted"/>
<accession>A0A8S0Z559</accession>
<evidence type="ECO:0000313" key="2">
    <source>
        <dbReference type="EMBL" id="CAB3227809.1"/>
    </source>
</evidence>
<evidence type="ECO:0000256" key="1">
    <source>
        <dbReference type="SAM" id="MobiDB-lite"/>
    </source>
</evidence>
<feature type="compositionally biased region" description="Acidic residues" evidence="1">
    <location>
        <begin position="9"/>
        <end position="22"/>
    </location>
</feature>
<feature type="compositionally biased region" description="Polar residues" evidence="1">
    <location>
        <begin position="256"/>
        <end position="272"/>
    </location>
</feature>
<evidence type="ECO:0000313" key="5">
    <source>
        <dbReference type="Proteomes" id="UP000494256"/>
    </source>
</evidence>
<dbReference type="EMBL" id="CADEBC010000301">
    <property type="protein sequence ID" value="CAB3227809.1"/>
    <property type="molecule type" value="Genomic_DNA"/>
</dbReference>
<feature type="compositionally biased region" description="Basic residues" evidence="1">
    <location>
        <begin position="301"/>
        <end position="333"/>
    </location>
</feature>
<comment type="caution">
    <text evidence="2">The sequence shown here is derived from an EMBL/GenBank/DDBJ whole genome shotgun (WGS) entry which is preliminary data.</text>
</comment>
<dbReference type="OrthoDB" id="7474198at2759"/>
<evidence type="ECO:0000313" key="3">
    <source>
        <dbReference type="EMBL" id="CAB3228368.1"/>
    </source>
</evidence>
<feature type="region of interest" description="Disordered" evidence="1">
    <location>
        <begin position="1"/>
        <end position="22"/>
    </location>
</feature>
<feature type="region of interest" description="Disordered" evidence="1">
    <location>
        <begin position="70"/>
        <end position="347"/>
    </location>
</feature>
<keyword evidence="4" id="KW-1185">Reference proteome</keyword>
<feature type="compositionally biased region" description="Basic residues" evidence="1">
    <location>
        <begin position="200"/>
        <end position="253"/>
    </location>
</feature>
<feature type="compositionally biased region" description="Basic residues" evidence="1">
    <location>
        <begin position="87"/>
        <end position="96"/>
    </location>
</feature>
<dbReference type="AlphaFoldDB" id="A0A8S0Z559"/>
<feature type="compositionally biased region" description="Basic residues" evidence="1">
    <location>
        <begin position="276"/>
        <end position="287"/>
    </location>
</feature>
<dbReference type="EMBL" id="CADEBD010000282">
    <property type="protein sequence ID" value="CAB3228368.1"/>
    <property type="molecule type" value="Genomic_DNA"/>
</dbReference>
<dbReference type="Proteomes" id="UP000494106">
    <property type="component" value="Unassembled WGS sequence"/>
</dbReference>
<name>A0A8S0Z559_ARCPL</name>
<reference evidence="4 5" key="1">
    <citation type="submission" date="2020-04" db="EMBL/GenBank/DDBJ databases">
        <authorList>
            <person name="Wallbank WR R."/>
            <person name="Pardo Diaz C."/>
            <person name="Kozak K."/>
            <person name="Martin S."/>
            <person name="Jiggins C."/>
            <person name="Moest M."/>
            <person name="Warren A I."/>
            <person name="Byers J.R.P. K."/>
            <person name="Montejo-Kovacevich G."/>
            <person name="Yen C E."/>
        </authorList>
    </citation>
    <scope>NUCLEOTIDE SEQUENCE [LARGE SCALE GENOMIC DNA]</scope>
</reference>
<protein>
    <submittedName>
        <fullName evidence="2">Uncharacterized protein</fullName>
    </submittedName>
</protein>